<dbReference type="InterPro" id="IPR024977">
    <property type="entry name" value="Apc4-like_WD40_dom"/>
</dbReference>
<dbReference type="Pfam" id="PF00400">
    <property type="entry name" value="WD40"/>
    <property type="match status" value="1"/>
</dbReference>
<dbReference type="InterPro" id="IPR001680">
    <property type="entry name" value="WD40_rpt"/>
</dbReference>
<gene>
    <name evidence="2" type="primary">bamB_1</name>
    <name evidence="2" type="ORF">Pan265_13390</name>
</gene>
<dbReference type="InterPro" id="IPR011047">
    <property type="entry name" value="Quinoprotein_ADH-like_sf"/>
</dbReference>
<evidence type="ECO:0000259" key="1">
    <source>
        <dbReference type="Pfam" id="PF12894"/>
    </source>
</evidence>
<sequence>MADLMGEYGSVESAEFSRDSAYIVTGTKYDNTVRVFRTADGVMQWQTRLPAEIERVAWTGDGRRVVSVSEDHQMRVIDAGTGEVLRAFRHRAGIDSLALSHDGTIMAMGEESLHDSDPDSEPTAEVVLYNTETWEEIGRVFQGSTANEISFSPDDAYFVVVGGAHMKAWDTATRSLRYQNEVFYDSEYPQWSRFICVKISPDGRYVVVGANHGWLYFYHASTGEYIRRLNKTGDKIETVEWTADSRYVLSAGKVNVIDFIATRHALDTALNNRSVPIALRVPLTDHLEYMHFNASGALLTTAHQDGTVQLWTYMADNPGINQRSHAGLSAQQEADFDRR</sequence>
<dbReference type="SMART" id="SM00320">
    <property type="entry name" value="WD40"/>
    <property type="match status" value="7"/>
</dbReference>
<protein>
    <submittedName>
        <fullName evidence="2">Outer membrane protein assembly factor BamB</fullName>
    </submittedName>
</protein>
<dbReference type="PANTHER" id="PTHR19879:SF9">
    <property type="entry name" value="TRANSCRIPTION INITIATION FACTOR TFIID SUBUNIT 5"/>
    <property type="match status" value="1"/>
</dbReference>
<dbReference type="Gene3D" id="2.130.10.10">
    <property type="entry name" value="YVTN repeat-like/Quinoprotein amine dehydrogenase"/>
    <property type="match status" value="2"/>
</dbReference>
<dbReference type="KEGG" id="mcad:Pan265_13390"/>
<proteinExistence type="predicted"/>
<dbReference type="EMBL" id="CP036280">
    <property type="protein sequence ID" value="QDU71489.1"/>
    <property type="molecule type" value="Genomic_DNA"/>
</dbReference>
<dbReference type="SUPFAM" id="SSF50998">
    <property type="entry name" value="Quinoprotein alcohol dehydrogenase-like"/>
    <property type="match status" value="1"/>
</dbReference>
<dbReference type="AlphaFoldDB" id="A0A518BWY4"/>
<organism evidence="2 3">
    <name type="scientific">Mucisphaera calidilacus</name>
    <dbReference type="NCBI Taxonomy" id="2527982"/>
    <lineage>
        <taxon>Bacteria</taxon>
        <taxon>Pseudomonadati</taxon>
        <taxon>Planctomycetota</taxon>
        <taxon>Phycisphaerae</taxon>
        <taxon>Phycisphaerales</taxon>
        <taxon>Phycisphaeraceae</taxon>
        <taxon>Mucisphaera</taxon>
    </lineage>
</organism>
<accession>A0A518BWY4</accession>
<reference evidence="2 3" key="1">
    <citation type="submission" date="2019-02" db="EMBL/GenBank/DDBJ databases">
        <title>Deep-cultivation of Planctomycetes and their phenomic and genomic characterization uncovers novel biology.</title>
        <authorList>
            <person name="Wiegand S."/>
            <person name="Jogler M."/>
            <person name="Boedeker C."/>
            <person name="Pinto D."/>
            <person name="Vollmers J."/>
            <person name="Rivas-Marin E."/>
            <person name="Kohn T."/>
            <person name="Peeters S.H."/>
            <person name="Heuer A."/>
            <person name="Rast P."/>
            <person name="Oberbeckmann S."/>
            <person name="Bunk B."/>
            <person name="Jeske O."/>
            <person name="Meyerdierks A."/>
            <person name="Storesund J.E."/>
            <person name="Kallscheuer N."/>
            <person name="Luecker S."/>
            <person name="Lage O.M."/>
            <person name="Pohl T."/>
            <person name="Merkel B.J."/>
            <person name="Hornburger P."/>
            <person name="Mueller R.-W."/>
            <person name="Bruemmer F."/>
            <person name="Labrenz M."/>
            <person name="Spormann A.M."/>
            <person name="Op den Camp H."/>
            <person name="Overmann J."/>
            <person name="Amann R."/>
            <person name="Jetten M.S.M."/>
            <person name="Mascher T."/>
            <person name="Medema M.H."/>
            <person name="Devos D.P."/>
            <person name="Kaster A.-K."/>
            <person name="Ovreas L."/>
            <person name="Rohde M."/>
            <person name="Galperin M.Y."/>
            <person name="Jogler C."/>
        </authorList>
    </citation>
    <scope>NUCLEOTIDE SEQUENCE [LARGE SCALE GENOMIC DNA]</scope>
    <source>
        <strain evidence="2 3">Pan265</strain>
    </source>
</reference>
<evidence type="ECO:0000313" key="2">
    <source>
        <dbReference type="EMBL" id="QDU71489.1"/>
    </source>
</evidence>
<dbReference type="InterPro" id="IPR015943">
    <property type="entry name" value="WD40/YVTN_repeat-like_dom_sf"/>
</dbReference>
<name>A0A518BWY4_9BACT</name>
<dbReference type="RefSeq" id="WP_236254787.1">
    <property type="nucleotide sequence ID" value="NZ_CP036280.1"/>
</dbReference>
<dbReference type="PANTHER" id="PTHR19879">
    <property type="entry name" value="TRANSCRIPTION INITIATION FACTOR TFIID"/>
    <property type="match status" value="1"/>
</dbReference>
<keyword evidence="3" id="KW-1185">Reference proteome</keyword>
<feature type="domain" description="Anaphase-promoting complex subunit 4-like WD40" evidence="1">
    <location>
        <begin position="30"/>
        <end position="94"/>
    </location>
</feature>
<evidence type="ECO:0000313" key="3">
    <source>
        <dbReference type="Proteomes" id="UP000320386"/>
    </source>
</evidence>
<dbReference type="Proteomes" id="UP000320386">
    <property type="component" value="Chromosome"/>
</dbReference>
<dbReference type="Pfam" id="PF12894">
    <property type="entry name" value="ANAPC4_WD40"/>
    <property type="match status" value="1"/>
</dbReference>